<keyword evidence="2" id="KW-1185">Reference proteome</keyword>
<gene>
    <name evidence="1" type="ORF">RHMOL_Rhmol04G0155700</name>
</gene>
<protein>
    <submittedName>
        <fullName evidence="1">Uncharacterized protein</fullName>
    </submittedName>
</protein>
<accession>A0ACC0P302</accession>
<proteinExistence type="predicted"/>
<name>A0ACC0P302_RHOML</name>
<organism evidence="1 2">
    <name type="scientific">Rhododendron molle</name>
    <name type="common">Chinese azalea</name>
    <name type="synonym">Azalea mollis</name>
    <dbReference type="NCBI Taxonomy" id="49168"/>
    <lineage>
        <taxon>Eukaryota</taxon>
        <taxon>Viridiplantae</taxon>
        <taxon>Streptophyta</taxon>
        <taxon>Embryophyta</taxon>
        <taxon>Tracheophyta</taxon>
        <taxon>Spermatophyta</taxon>
        <taxon>Magnoliopsida</taxon>
        <taxon>eudicotyledons</taxon>
        <taxon>Gunneridae</taxon>
        <taxon>Pentapetalae</taxon>
        <taxon>asterids</taxon>
        <taxon>Ericales</taxon>
        <taxon>Ericaceae</taxon>
        <taxon>Ericoideae</taxon>
        <taxon>Rhodoreae</taxon>
        <taxon>Rhododendron</taxon>
    </lineage>
</organism>
<evidence type="ECO:0000313" key="1">
    <source>
        <dbReference type="EMBL" id="KAI8559213.1"/>
    </source>
</evidence>
<dbReference type="Proteomes" id="UP001062846">
    <property type="component" value="Chromosome 4"/>
</dbReference>
<reference evidence="1" key="1">
    <citation type="submission" date="2022-02" db="EMBL/GenBank/DDBJ databases">
        <title>Plant Genome Project.</title>
        <authorList>
            <person name="Zhang R.-G."/>
        </authorList>
    </citation>
    <scope>NUCLEOTIDE SEQUENCE</scope>
    <source>
        <strain evidence="1">AT1</strain>
    </source>
</reference>
<comment type="caution">
    <text evidence="1">The sequence shown here is derived from an EMBL/GenBank/DDBJ whole genome shotgun (WGS) entry which is preliminary data.</text>
</comment>
<sequence length="203" mass="22502">MEDRDTELLARAAANHLYLAQFESFRATLLSLRARNPDLARAILQTLVSLNGRLDNILWSPHSCPSPSLLAYLSTLELLQFNHDDAVSSLWRFDPDSLRLRVEFSLYVESITSKLKELGGGGGSGESESLLVLGKLAELGFNRLRPDSIGVDERENGGRVVLEGEELMRLRSVVLENAVVFDVLCVGIYRNKSRAVSVGMTRV</sequence>
<dbReference type="EMBL" id="CM046391">
    <property type="protein sequence ID" value="KAI8559213.1"/>
    <property type="molecule type" value="Genomic_DNA"/>
</dbReference>
<evidence type="ECO:0000313" key="2">
    <source>
        <dbReference type="Proteomes" id="UP001062846"/>
    </source>
</evidence>